<dbReference type="Proteomes" id="UP000439903">
    <property type="component" value="Unassembled WGS sequence"/>
</dbReference>
<dbReference type="AlphaFoldDB" id="A0A8H4ASM8"/>
<name>A0A8H4ASM8_GIGMA</name>
<evidence type="ECO:0000313" key="2">
    <source>
        <dbReference type="Proteomes" id="UP000439903"/>
    </source>
</evidence>
<protein>
    <submittedName>
        <fullName evidence="1">Zn-finger domain-containing protein</fullName>
    </submittedName>
</protein>
<dbReference type="EMBL" id="WTPW01000264">
    <property type="protein sequence ID" value="KAF0528871.1"/>
    <property type="molecule type" value="Genomic_DNA"/>
</dbReference>
<comment type="caution">
    <text evidence="1">The sequence shown here is derived from an EMBL/GenBank/DDBJ whole genome shotgun (WGS) entry which is preliminary data.</text>
</comment>
<sequence>MQNYLDKSEKKSVCIESIPNYFWNFNNMNIYKATVIDRMHHLDLELFKHQINFTYSLLKEKYGASILDTIDNIPRFPELKIFKNGIQLLARITANEYHNYKGFDIWGDVNRKGANHF</sequence>
<accession>A0A8H4ASM8</accession>
<proteinExistence type="predicted"/>
<reference evidence="1 2" key="1">
    <citation type="journal article" date="2019" name="Environ. Microbiol.">
        <title>At the nexus of three kingdoms: the genome of the mycorrhizal fungus Gigaspora margarita provides insights into plant, endobacterial and fungal interactions.</title>
        <authorList>
            <person name="Venice F."/>
            <person name="Ghignone S."/>
            <person name="Salvioli di Fossalunga A."/>
            <person name="Amselem J."/>
            <person name="Novero M."/>
            <person name="Xianan X."/>
            <person name="Sedzielewska Toro K."/>
            <person name="Morin E."/>
            <person name="Lipzen A."/>
            <person name="Grigoriev I.V."/>
            <person name="Henrissat B."/>
            <person name="Martin F.M."/>
            <person name="Bonfante P."/>
        </authorList>
    </citation>
    <scope>NUCLEOTIDE SEQUENCE [LARGE SCALE GENOMIC DNA]</scope>
    <source>
        <strain evidence="1 2">BEG34</strain>
    </source>
</reference>
<gene>
    <name evidence="1" type="ORF">F8M41_012956</name>
</gene>
<keyword evidence="2" id="KW-1185">Reference proteome</keyword>
<organism evidence="1 2">
    <name type="scientific">Gigaspora margarita</name>
    <dbReference type="NCBI Taxonomy" id="4874"/>
    <lineage>
        <taxon>Eukaryota</taxon>
        <taxon>Fungi</taxon>
        <taxon>Fungi incertae sedis</taxon>
        <taxon>Mucoromycota</taxon>
        <taxon>Glomeromycotina</taxon>
        <taxon>Glomeromycetes</taxon>
        <taxon>Diversisporales</taxon>
        <taxon>Gigasporaceae</taxon>
        <taxon>Gigaspora</taxon>
    </lineage>
</organism>
<dbReference type="OrthoDB" id="2440741at2759"/>
<evidence type="ECO:0000313" key="1">
    <source>
        <dbReference type="EMBL" id="KAF0528871.1"/>
    </source>
</evidence>